<reference evidence="1 2" key="1">
    <citation type="journal article" date="2022" name="BMC Genomics">
        <title>Comparative genome analysis of mycobacteria focusing on tRNA and non-coding RNA.</title>
        <authorList>
            <person name="Behra P.R.K."/>
            <person name="Pettersson B.M.F."/>
            <person name="Ramesh M."/>
            <person name="Das S."/>
            <person name="Dasgupta S."/>
            <person name="Kirsebom L.A."/>
        </authorList>
    </citation>
    <scope>NUCLEOTIDE SEQUENCE [LARGE SCALE GENOMIC DNA]</scope>
    <source>
        <strain evidence="1 2">DSM 44677</strain>
    </source>
</reference>
<sequence>MSDPSGVFRVHHHREADTLRDSQQILAVPPLGVTMGCGPRRTPEGL</sequence>
<accession>A0AAX3A0C9</accession>
<protein>
    <submittedName>
        <fullName evidence="1">Uncharacterized protein</fullName>
    </submittedName>
</protein>
<dbReference type="Proteomes" id="UP001162885">
    <property type="component" value="Chromosome"/>
</dbReference>
<proteinExistence type="predicted"/>
<dbReference type="EMBL" id="CP060016">
    <property type="protein sequence ID" value="UNC01117.1"/>
    <property type="molecule type" value="Genomic_DNA"/>
</dbReference>
<gene>
    <name evidence="1" type="ORF">H5U98_06905</name>
</gene>
<organism evidence="1 2">
    <name type="scientific">Mycolicibacterium boenickei</name>
    <dbReference type="NCBI Taxonomy" id="146017"/>
    <lineage>
        <taxon>Bacteria</taxon>
        <taxon>Bacillati</taxon>
        <taxon>Actinomycetota</taxon>
        <taxon>Actinomycetes</taxon>
        <taxon>Mycobacteriales</taxon>
        <taxon>Mycobacteriaceae</taxon>
        <taxon>Mycolicibacterium</taxon>
    </lineage>
</organism>
<evidence type="ECO:0000313" key="1">
    <source>
        <dbReference type="EMBL" id="UNC01117.1"/>
    </source>
</evidence>
<dbReference type="RefSeq" id="WP_162564006.1">
    <property type="nucleotide sequence ID" value="NZ_CP060016.1"/>
</dbReference>
<name>A0AAX3A0C9_9MYCO</name>
<dbReference type="AlphaFoldDB" id="A0AAX3A0C9"/>
<evidence type="ECO:0000313" key="2">
    <source>
        <dbReference type="Proteomes" id="UP001162885"/>
    </source>
</evidence>